<proteinExistence type="predicted"/>
<accession>A0A937X4T5</accession>
<evidence type="ECO:0008006" key="3">
    <source>
        <dbReference type="Google" id="ProtNLM"/>
    </source>
</evidence>
<reference evidence="1 2" key="1">
    <citation type="submission" date="2019-03" db="EMBL/GenBank/DDBJ databases">
        <title>Lake Tanganyika Metagenome-Assembled Genomes (MAGs).</title>
        <authorList>
            <person name="Tran P."/>
        </authorList>
    </citation>
    <scope>NUCLEOTIDE SEQUENCE [LARGE SCALE GENOMIC DNA]</scope>
    <source>
        <strain evidence="1">K_DeepCast_65m_m2_236</strain>
    </source>
</reference>
<organism evidence="1 2">
    <name type="scientific">Candidatus Tanganyikabacteria bacterium</name>
    <dbReference type="NCBI Taxonomy" id="2961651"/>
    <lineage>
        <taxon>Bacteria</taxon>
        <taxon>Bacillati</taxon>
        <taxon>Candidatus Sericytochromatia</taxon>
        <taxon>Candidatus Tanganyikabacteria</taxon>
    </lineage>
</organism>
<evidence type="ECO:0000313" key="2">
    <source>
        <dbReference type="Proteomes" id="UP000703893"/>
    </source>
</evidence>
<name>A0A937X4T5_9BACT</name>
<protein>
    <recommendedName>
        <fullName evidence="3">MalT-like TPR region domain-containing protein</fullName>
    </recommendedName>
</protein>
<dbReference type="AlphaFoldDB" id="A0A937X4T5"/>
<sequence length="397" mass="41520">MSRLVAARAGLGEKARAGLFDEARERLLLTANLADVLGEHAYYGQNIPGMFYYYLKAIRAARAAGSFAPASGACSAVAGTLQILGLDRVAAEYFGCARQTADSGALAHADVAEGALLASRGRWDDGERLIRQGWTLAAAINDKVNQGKAAEAFGILDELQNPAKAHGWRSMQLDLARWTGVLLHECWALAGVCAGELERDRPAAATRALEELAARLSRADATTEFRYRSLGAAVKLRNGDPGTAASLADAALAHLQPPNGPSLLAAYGALAETAIALAVARTGGRKAALERARLACKAEKTFAGMFPFAKARHLRHQAALARAEGLAAKARQILGTAVAAARAAGALHDEAAALAELAGLLPDGAEARAHLERAGELRTRLDAEPGRTLMSDALVPA</sequence>
<dbReference type="EMBL" id="VGJX01000014">
    <property type="protein sequence ID" value="MBM3273616.1"/>
    <property type="molecule type" value="Genomic_DNA"/>
</dbReference>
<dbReference type="Proteomes" id="UP000703893">
    <property type="component" value="Unassembled WGS sequence"/>
</dbReference>
<evidence type="ECO:0000313" key="1">
    <source>
        <dbReference type="EMBL" id="MBM3273616.1"/>
    </source>
</evidence>
<gene>
    <name evidence="1" type="ORF">FJZ00_00580</name>
</gene>
<comment type="caution">
    <text evidence="1">The sequence shown here is derived from an EMBL/GenBank/DDBJ whole genome shotgun (WGS) entry which is preliminary data.</text>
</comment>